<dbReference type="OrthoDB" id="9800516at2"/>
<evidence type="ECO:0000259" key="1">
    <source>
        <dbReference type="Pfam" id="PF01965"/>
    </source>
</evidence>
<name>W5UTN6_9BACT</name>
<dbReference type="HOGENOM" id="CLU_000445_44_2_14"/>
<keyword evidence="3" id="KW-1185">Reference proteome</keyword>
<organism evidence="2 3">
    <name type="scientific">Mesomycoplasma bovoculi M165/69</name>
    <dbReference type="NCBI Taxonomy" id="743966"/>
    <lineage>
        <taxon>Bacteria</taxon>
        <taxon>Bacillati</taxon>
        <taxon>Mycoplasmatota</taxon>
        <taxon>Mycoplasmoidales</taxon>
        <taxon>Metamycoplasmataceae</taxon>
        <taxon>Mesomycoplasma</taxon>
    </lineage>
</organism>
<dbReference type="CDD" id="cd03135">
    <property type="entry name" value="GATase1_DJ-1"/>
    <property type="match status" value="1"/>
</dbReference>
<dbReference type="AlphaFoldDB" id="W5UTN6"/>
<evidence type="ECO:0000313" key="3">
    <source>
        <dbReference type="Proteomes" id="UP000019229"/>
    </source>
</evidence>
<dbReference type="InterPro" id="IPR002818">
    <property type="entry name" value="DJ-1/PfpI"/>
</dbReference>
<sequence>MNKLLVILLDDFQDIELTTFLSLVKKAQIFNQISFYNPKNKAVSGQFGIVKIEAQNHWQSSDFDAVFVPGGKAVQSLRTDQKTLNLINDFFENNKYVFAICDAPNALYEQNIAKNLKFSSYPIENSQNYQNRVEDKVCKTGNYFSARNADSATELAILVIEHLDSKEKAQLILNQHQA</sequence>
<dbReference type="PANTHER" id="PTHR48094">
    <property type="entry name" value="PROTEIN/NUCLEIC ACID DEGLYCASE DJ-1-RELATED"/>
    <property type="match status" value="1"/>
</dbReference>
<dbReference type="Gene3D" id="3.40.50.880">
    <property type="match status" value="1"/>
</dbReference>
<dbReference type="PATRIC" id="fig|743966.3.peg.488"/>
<dbReference type="Proteomes" id="UP000019229">
    <property type="component" value="Chromosome"/>
</dbReference>
<accession>W5UTN6</accession>
<dbReference type="Pfam" id="PF01965">
    <property type="entry name" value="DJ-1_PfpI"/>
    <property type="match status" value="1"/>
</dbReference>
<feature type="domain" description="DJ-1/PfpI" evidence="1">
    <location>
        <begin position="3"/>
        <end position="161"/>
    </location>
</feature>
<dbReference type="PANTHER" id="PTHR48094:SF12">
    <property type="entry name" value="PARKINSON DISEASE PROTEIN 7 HOMOLOG"/>
    <property type="match status" value="1"/>
</dbReference>
<dbReference type="GO" id="GO:0005737">
    <property type="term" value="C:cytoplasm"/>
    <property type="evidence" value="ECO:0007669"/>
    <property type="project" value="TreeGrafter"/>
</dbReference>
<dbReference type="eggNOG" id="COG0693">
    <property type="taxonomic scope" value="Bacteria"/>
</dbReference>
<dbReference type="InterPro" id="IPR050325">
    <property type="entry name" value="Prot/Nucl_acid_deglycase"/>
</dbReference>
<proteinExistence type="predicted"/>
<dbReference type="KEGG" id="mbc:MYB_02425"/>
<dbReference type="RefSeq" id="WP_022935141.1">
    <property type="nucleotide sequence ID" value="NZ_CP007154.1"/>
</dbReference>
<protein>
    <recommendedName>
        <fullName evidence="1">DJ-1/PfpI domain-containing protein</fullName>
    </recommendedName>
</protein>
<dbReference type="EMBL" id="CP007154">
    <property type="protein sequence ID" value="AHH45487.1"/>
    <property type="molecule type" value="Genomic_DNA"/>
</dbReference>
<evidence type="ECO:0000313" key="2">
    <source>
        <dbReference type="EMBL" id="AHH45487.1"/>
    </source>
</evidence>
<gene>
    <name evidence="2" type="ORF">MYB_02425</name>
</gene>
<dbReference type="STRING" id="743966.MYB_02425"/>
<reference evidence="2 3" key="1">
    <citation type="journal article" date="2014" name="Genome Announc.">
        <title>Complete Genome Sequence of Mycoplasma bovoculi Strain M165/69T (ATCC 29104).</title>
        <authorList>
            <person name="Calcutt M.J."/>
            <person name="Foecking M.F."/>
        </authorList>
    </citation>
    <scope>NUCLEOTIDE SEQUENCE [LARGE SCALE GENOMIC DNA]</scope>
    <source>
        <strain evidence="2">M165/69</strain>
    </source>
</reference>
<dbReference type="InterPro" id="IPR029062">
    <property type="entry name" value="Class_I_gatase-like"/>
</dbReference>
<dbReference type="SUPFAM" id="SSF52317">
    <property type="entry name" value="Class I glutamine amidotransferase-like"/>
    <property type="match status" value="1"/>
</dbReference>